<protein>
    <submittedName>
        <fullName evidence="2">ABC transporter permease</fullName>
    </submittedName>
</protein>
<feature type="transmembrane region" description="Helical" evidence="1">
    <location>
        <begin position="211"/>
        <end position="230"/>
    </location>
</feature>
<sequence>MTATATPLAAAPAGARPRAGLRGLPWLVLRQHRVTAWCAASALAALVVGLVWLRFGMDDFIDSRAIRDACITSTECPTAQATVDYFRRTAGDLLHYLGYPLMLLPPIAGMFVAGPVVARELESGTYKLAWTQSVSPLRWFAVKLSVPAVAVLAGGSLLSVAYTWAWQAVPEVLLPGQAWYHSFDTLGAAPVAHALLGIAVGALAGLLVKRAVPAMGAALVGYLVLAGELLDNLRAHLVGPVTQLSAAQPGLIRDRTWMLERGIVTRTGEHIAEPNCGVDVSPEGCLARHDGAGWYLEFHPYSHFWPLQWAEAGVSVVLAAVVTGGAVWLLRRMYR</sequence>
<reference evidence="2 3" key="1">
    <citation type="submission" date="2020-04" db="EMBL/GenBank/DDBJ databases">
        <title>Draft Genome Sequence of Streptomyces morookaense DSM 40503, an 8-azaguanine-producing strain.</title>
        <authorList>
            <person name="Qi J."/>
            <person name="Gao J.-M."/>
        </authorList>
    </citation>
    <scope>NUCLEOTIDE SEQUENCE [LARGE SCALE GENOMIC DNA]</scope>
    <source>
        <strain evidence="2 3">DSM 40503</strain>
    </source>
</reference>
<organism evidence="2 3">
    <name type="scientific">Streptomyces morookaense</name>
    <name type="common">Streptoverticillium morookaense</name>
    <dbReference type="NCBI Taxonomy" id="1970"/>
    <lineage>
        <taxon>Bacteria</taxon>
        <taxon>Bacillati</taxon>
        <taxon>Actinomycetota</taxon>
        <taxon>Actinomycetes</taxon>
        <taxon>Kitasatosporales</taxon>
        <taxon>Streptomycetaceae</taxon>
        <taxon>Streptomyces</taxon>
    </lineage>
</organism>
<proteinExistence type="predicted"/>
<accession>A0A7Y7B1W0</accession>
<name>A0A7Y7B1W0_STRMO</name>
<dbReference type="RefSeq" id="WP_171079124.1">
    <property type="nucleotide sequence ID" value="NZ_BNBU01000002.1"/>
</dbReference>
<evidence type="ECO:0000313" key="3">
    <source>
        <dbReference type="Proteomes" id="UP000587462"/>
    </source>
</evidence>
<feature type="transmembrane region" description="Helical" evidence="1">
    <location>
        <begin position="139"/>
        <end position="165"/>
    </location>
</feature>
<dbReference type="EMBL" id="JABBXF010000010">
    <property type="protein sequence ID" value="NVK77350.1"/>
    <property type="molecule type" value="Genomic_DNA"/>
</dbReference>
<evidence type="ECO:0000313" key="2">
    <source>
        <dbReference type="EMBL" id="NVK77350.1"/>
    </source>
</evidence>
<keyword evidence="1" id="KW-0472">Membrane</keyword>
<dbReference type="Proteomes" id="UP000587462">
    <property type="component" value="Unassembled WGS sequence"/>
</dbReference>
<feature type="transmembrane region" description="Helical" evidence="1">
    <location>
        <begin position="96"/>
        <end position="118"/>
    </location>
</feature>
<feature type="transmembrane region" description="Helical" evidence="1">
    <location>
        <begin position="34"/>
        <end position="55"/>
    </location>
</feature>
<gene>
    <name evidence="2" type="ORF">HG542_06710</name>
</gene>
<feature type="transmembrane region" description="Helical" evidence="1">
    <location>
        <begin position="309"/>
        <end position="330"/>
    </location>
</feature>
<comment type="caution">
    <text evidence="2">The sequence shown here is derived from an EMBL/GenBank/DDBJ whole genome shotgun (WGS) entry which is preliminary data.</text>
</comment>
<keyword evidence="1" id="KW-1133">Transmembrane helix</keyword>
<evidence type="ECO:0000256" key="1">
    <source>
        <dbReference type="SAM" id="Phobius"/>
    </source>
</evidence>
<keyword evidence="1" id="KW-0812">Transmembrane</keyword>
<dbReference type="AlphaFoldDB" id="A0A7Y7B1W0"/>
<feature type="transmembrane region" description="Helical" evidence="1">
    <location>
        <begin position="185"/>
        <end position="204"/>
    </location>
</feature>
<keyword evidence="3" id="KW-1185">Reference proteome</keyword>